<keyword evidence="4" id="KW-1015">Disulfide bond</keyword>
<dbReference type="InterPro" id="IPR000675">
    <property type="entry name" value="Cutinase/axe"/>
</dbReference>
<dbReference type="InterPro" id="IPR029058">
    <property type="entry name" value="AB_hydrolase_fold"/>
</dbReference>
<dbReference type="SMART" id="SM01110">
    <property type="entry name" value="Cutinase"/>
    <property type="match status" value="1"/>
</dbReference>
<dbReference type="Gene3D" id="3.40.50.1820">
    <property type="entry name" value="alpha/beta hydrolase"/>
    <property type="match status" value="1"/>
</dbReference>
<evidence type="ECO:0000313" key="6">
    <source>
        <dbReference type="Proteomes" id="UP000465301"/>
    </source>
</evidence>
<proteinExistence type="inferred from homology"/>
<protein>
    <submittedName>
        <fullName evidence="5">Cutinase</fullName>
    </submittedName>
</protein>
<dbReference type="SUPFAM" id="SSF53474">
    <property type="entry name" value="alpha/beta-Hydrolases"/>
    <property type="match status" value="1"/>
</dbReference>
<accession>A0A7I9ZE13</accession>
<name>A0A7I9ZE13_9MYCO</name>
<comment type="caution">
    <text evidence="5">The sequence shown here is derived from an EMBL/GenBank/DDBJ whole genome shotgun (WGS) entry which is preliminary data.</text>
</comment>
<dbReference type="Proteomes" id="UP000465301">
    <property type="component" value="Unassembled WGS sequence"/>
</dbReference>
<evidence type="ECO:0000313" key="5">
    <source>
        <dbReference type="EMBL" id="GFG99250.1"/>
    </source>
</evidence>
<evidence type="ECO:0000256" key="4">
    <source>
        <dbReference type="ARBA" id="ARBA00023157"/>
    </source>
</evidence>
<comment type="similarity">
    <text evidence="1">Belongs to the cutinase family.</text>
</comment>
<evidence type="ECO:0000256" key="3">
    <source>
        <dbReference type="ARBA" id="ARBA00022801"/>
    </source>
</evidence>
<dbReference type="PANTHER" id="PTHR33630:SF9">
    <property type="entry name" value="CUTINASE 4"/>
    <property type="match status" value="1"/>
</dbReference>
<reference evidence="5 6" key="1">
    <citation type="journal article" date="2019" name="Emerg. Microbes Infect.">
        <title>Comprehensive subspecies identification of 175 nontuberculous mycobacteria species based on 7547 genomic profiles.</title>
        <authorList>
            <person name="Matsumoto Y."/>
            <person name="Kinjo T."/>
            <person name="Motooka D."/>
            <person name="Nabeya D."/>
            <person name="Jung N."/>
            <person name="Uechi K."/>
            <person name="Horii T."/>
            <person name="Iida T."/>
            <person name="Fujita J."/>
            <person name="Nakamura S."/>
        </authorList>
    </citation>
    <scope>NUCLEOTIDE SEQUENCE [LARGE SCALE GENOMIC DNA]</scope>
    <source>
        <strain evidence="5 6">JCM 30726</strain>
    </source>
</reference>
<dbReference type="RefSeq" id="WP_163715446.1">
    <property type="nucleotide sequence ID" value="NZ_BLLA01000001.1"/>
</dbReference>
<keyword evidence="3" id="KW-0378">Hydrolase</keyword>
<evidence type="ECO:0000256" key="2">
    <source>
        <dbReference type="ARBA" id="ARBA00022487"/>
    </source>
</evidence>
<sequence>MVAGVFTIGLPLAAPIPSATADSCPFAQVVFARGTGEAPGLGGVGAPFVDSLRSRLDEGSVGVYAVSYPASGDWPTGIDGIRDGATHLAAMAAECPDTRMVLSGYSQGATLMGYLTSGQIPDGVDPATVPDSLPPEIAAHVAAVVLFGTPNARIMNFLGQPPVVIGPPDAGKTLQLCAPVDPVCSEGAKIAAHSASAYADGLVDQGADFAASRL</sequence>
<gene>
    <name evidence="5" type="ORF">MTIM_51290</name>
</gene>
<organism evidence="5 6">
    <name type="scientific">Mycobacterium timonense</name>
    <dbReference type="NCBI Taxonomy" id="701043"/>
    <lineage>
        <taxon>Bacteria</taxon>
        <taxon>Bacillati</taxon>
        <taxon>Actinomycetota</taxon>
        <taxon>Actinomycetes</taxon>
        <taxon>Mycobacteriales</taxon>
        <taxon>Mycobacteriaceae</taxon>
        <taxon>Mycobacterium</taxon>
        <taxon>Mycobacterium avium complex (MAC)</taxon>
    </lineage>
</organism>
<dbReference type="Pfam" id="PF01083">
    <property type="entry name" value="Cutinase"/>
    <property type="match status" value="1"/>
</dbReference>
<dbReference type="PANTHER" id="PTHR33630">
    <property type="entry name" value="CUTINASE RV1984C-RELATED-RELATED"/>
    <property type="match status" value="1"/>
</dbReference>
<dbReference type="AlphaFoldDB" id="A0A7I9ZE13"/>
<keyword evidence="2" id="KW-0719">Serine esterase</keyword>
<dbReference type="EMBL" id="BLLA01000001">
    <property type="protein sequence ID" value="GFG99250.1"/>
    <property type="molecule type" value="Genomic_DNA"/>
</dbReference>
<evidence type="ECO:0000256" key="1">
    <source>
        <dbReference type="ARBA" id="ARBA00007534"/>
    </source>
</evidence>
<keyword evidence="6" id="KW-1185">Reference proteome</keyword>
<dbReference type="GO" id="GO:0052689">
    <property type="term" value="F:carboxylic ester hydrolase activity"/>
    <property type="evidence" value="ECO:0007669"/>
    <property type="project" value="UniProtKB-KW"/>
</dbReference>